<evidence type="ECO:0000259" key="15">
    <source>
        <dbReference type="Pfam" id="PF07715"/>
    </source>
</evidence>
<dbReference type="InterPro" id="IPR010105">
    <property type="entry name" value="TonB_sidphr_rcpt"/>
</dbReference>
<keyword evidence="7 10" id="KW-0472">Membrane</keyword>
<dbReference type="CDD" id="cd01347">
    <property type="entry name" value="ligand_gated_channel"/>
    <property type="match status" value="1"/>
</dbReference>
<dbReference type="Gene3D" id="2.170.130.10">
    <property type="entry name" value="TonB-dependent receptor, plug domain"/>
    <property type="match status" value="1"/>
</dbReference>
<dbReference type="GO" id="GO:0015344">
    <property type="term" value="F:siderophore uptake transmembrane transporter activity"/>
    <property type="evidence" value="ECO:0007669"/>
    <property type="project" value="TreeGrafter"/>
</dbReference>
<dbReference type="EMBL" id="SLVJ01000010">
    <property type="protein sequence ID" value="TCM67036.1"/>
    <property type="molecule type" value="Genomic_DNA"/>
</dbReference>
<dbReference type="OrthoDB" id="8663017at2"/>
<dbReference type="PROSITE" id="PS52016">
    <property type="entry name" value="TONB_DEPENDENT_REC_3"/>
    <property type="match status" value="1"/>
</dbReference>
<dbReference type="InterPro" id="IPR000531">
    <property type="entry name" value="Beta-barrel_TonB"/>
</dbReference>
<evidence type="ECO:0000256" key="7">
    <source>
        <dbReference type="ARBA" id="ARBA00023136"/>
    </source>
</evidence>
<evidence type="ECO:0000259" key="14">
    <source>
        <dbReference type="Pfam" id="PF00593"/>
    </source>
</evidence>
<keyword evidence="6 11" id="KW-0798">TonB box</keyword>
<keyword evidence="8 16" id="KW-0675">Receptor</keyword>
<dbReference type="PANTHER" id="PTHR32552">
    <property type="entry name" value="FERRICHROME IRON RECEPTOR-RELATED"/>
    <property type="match status" value="1"/>
</dbReference>
<keyword evidence="5 10" id="KW-0812">Transmembrane</keyword>
<dbReference type="AlphaFoldDB" id="A0A4R1XT34"/>
<name>A0A4R1XT34_ACICA</name>
<comment type="similarity">
    <text evidence="2 10 11">Belongs to the TonB-dependent receptor family.</text>
</comment>
<dbReference type="GO" id="GO:0009279">
    <property type="term" value="C:cell outer membrane"/>
    <property type="evidence" value="ECO:0007669"/>
    <property type="project" value="UniProtKB-SubCell"/>
</dbReference>
<dbReference type="GO" id="GO:0015891">
    <property type="term" value="P:siderophore transport"/>
    <property type="evidence" value="ECO:0007669"/>
    <property type="project" value="InterPro"/>
</dbReference>
<keyword evidence="4 10" id="KW-1134">Transmembrane beta strand</keyword>
<evidence type="ECO:0000256" key="12">
    <source>
        <dbReference type="SAM" id="MobiDB-lite"/>
    </source>
</evidence>
<dbReference type="PANTHER" id="PTHR32552:SF74">
    <property type="entry name" value="HYDROXAMATE SIDEROPHORE RECEPTOR FHUE"/>
    <property type="match status" value="1"/>
</dbReference>
<keyword evidence="3 10" id="KW-0813">Transport</keyword>
<evidence type="ECO:0000256" key="9">
    <source>
        <dbReference type="ARBA" id="ARBA00023237"/>
    </source>
</evidence>
<evidence type="ECO:0000256" key="8">
    <source>
        <dbReference type="ARBA" id="ARBA00023170"/>
    </source>
</evidence>
<organism evidence="16 17">
    <name type="scientific">Acinetobacter calcoaceticus</name>
    <dbReference type="NCBI Taxonomy" id="471"/>
    <lineage>
        <taxon>Bacteria</taxon>
        <taxon>Pseudomonadati</taxon>
        <taxon>Pseudomonadota</taxon>
        <taxon>Gammaproteobacteria</taxon>
        <taxon>Moraxellales</taxon>
        <taxon>Moraxellaceae</taxon>
        <taxon>Acinetobacter</taxon>
        <taxon>Acinetobacter calcoaceticus/baumannii complex</taxon>
    </lineage>
</organism>
<keyword evidence="17" id="KW-1185">Reference proteome</keyword>
<keyword evidence="9 10" id="KW-0998">Cell outer membrane</keyword>
<dbReference type="NCBIfam" id="TIGR01783">
    <property type="entry name" value="TonB-siderophor"/>
    <property type="match status" value="1"/>
</dbReference>
<proteinExistence type="inferred from homology"/>
<feature type="domain" description="TonB-dependent receptor plug" evidence="15">
    <location>
        <begin position="93"/>
        <end position="190"/>
    </location>
</feature>
<dbReference type="SUPFAM" id="SSF56935">
    <property type="entry name" value="Porins"/>
    <property type="match status" value="1"/>
</dbReference>
<evidence type="ECO:0000313" key="16">
    <source>
        <dbReference type="EMBL" id="TCM67036.1"/>
    </source>
</evidence>
<dbReference type="Gene3D" id="2.40.170.20">
    <property type="entry name" value="TonB-dependent receptor, beta-barrel domain"/>
    <property type="match status" value="1"/>
</dbReference>
<evidence type="ECO:0000256" key="3">
    <source>
        <dbReference type="ARBA" id="ARBA00022448"/>
    </source>
</evidence>
<protein>
    <submittedName>
        <fullName evidence="16">Outer membrane receptor for ferric coprogen and ferric-rhodotorulic acid</fullName>
    </submittedName>
</protein>
<feature type="chain" id="PRO_5020275176" evidence="13">
    <location>
        <begin position="35"/>
        <end position="747"/>
    </location>
</feature>
<sequence>MNQHQPRAPFTLVLHSLCIGLPILSLQWISAAHAAPITTSAHTVTTTESVPEQSPPPLNSSASSEQVTQLATITVSATADHNQALVGKSAQALKEIPQSVTVLSREQIEQQGLKTLDDVMLKTTGVTREQTWLNNNYSSRGLKITNIRYDGGGASSMQGRSNNADMAQYDSVALLRGADGLFGAGEAGGVINLNSKRPQADPAIVGSISAGSWNNYRAEVDATGALNQDQSIQGRVVAVFQDQDFFYKPTQNRREMLYTALNFELSPETTWFTGASYQRDKTDAFNASLPRWEDGADLGLPREHSFNAPWGWMKRENISIFSNLVHQFNDDWKAQLNIRHNIGDDSANNAEIEGAVAYQDRQSEWWRYQEMTEFKETSYDLNLQGSFEFLNQRHDLILGLDHVSSQKDHQQNWIKYGKGDVFDPVAPPEWDFPAQDWAIVNQTDNSKTGLYGSLRIRPVENLALIAGGRYVLKDKNVQQNRVSGKDTLTDQDKLFIPYFGLVYDLTQQISIYASSAEIYKSQANLLDVNQQPLDPITGRNYELGIKTSLMDDQLNASFALYQVKKTGEGTRISGPFSSPCCYIGSGSLLSQGFDIELTGMLSPDWNISAGYTYNDNENKANSQFVLNSYTPKHLLKIWSHYRMDAVLPGLSIGGGVTAQSKNFKRGKVTSRDPITGAIGDAHFVNIEQPSYAVWSMRVGYEIDPHWDVALNLDNLFDKRYYSTIGDASAGNFYGEPRSVLLTLRGKY</sequence>
<gene>
    <name evidence="16" type="ORF">EC844_11077</name>
</gene>
<comment type="subcellular location">
    <subcellularLocation>
        <location evidence="1 10">Cell outer membrane</location>
        <topology evidence="1 10">Multi-pass membrane protein</topology>
    </subcellularLocation>
</comment>
<feature type="region of interest" description="Disordered" evidence="12">
    <location>
        <begin position="43"/>
        <end position="66"/>
    </location>
</feature>
<accession>A0A4R1XT34</accession>
<dbReference type="Pfam" id="PF00593">
    <property type="entry name" value="TonB_dep_Rec_b-barrel"/>
    <property type="match status" value="1"/>
</dbReference>
<feature type="signal peptide" evidence="13">
    <location>
        <begin position="1"/>
        <end position="34"/>
    </location>
</feature>
<dbReference type="Pfam" id="PF07715">
    <property type="entry name" value="Plug"/>
    <property type="match status" value="1"/>
</dbReference>
<dbReference type="InterPro" id="IPR036942">
    <property type="entry name" value="Beta-barrel_TonB_sf"/>
</dbReference>
<reference evidence="16 17" key="1">
    <citation type="submission" date="2019-03" db="EMBL/GenBank/DDBJ databases">
        <title>Genomic analyses of the natural microbiome of Caenorhabditis elegans.</title>
        <authorList>
            <person name="Samuel B."/>
        </authorList>
    </citation>
    <scope>NUCLEOTIDE SEQUENCE [LARGE SCALE GENOMIC DNA]</scope>
    <source>
        <strain evidence="16 17">JUb89</strain>
    </source>
</reference>
<dbReference type="InterPro" id="IPR012910">
    <property type="entry name" value="Plug_dom"/>
</dbReference>
<evidence type="ECO:0000256" key="10">
    <source>
        <dbReference type="PROSITE-ProRule" id="PRU01360"/>
    </source>
</evidence>
<evidence type="ECO:0000256" key="5">
    <source>
        <dbReference type="ARBA" id="ARBA00022692"/>
    </source>
</evidence>
<dbReference type="GO" id="GO:0038023">
    <property type="term" value="F:signaling receptor activity"/>
    <property type="evidence" value="ECO:0007669"/>
    <property type="project" value="InterPro"/>
</dbReference>
<evidence type="ECO:0000256" key="2">
    <source>
        <dbReference type="ARBA" id="ARBA00009810"/>
    </source>
</evidence>
<evidence type="ECO:0000256" key="4">
    <source>
        <dbReference type="ARBA" id="ARBA00022452"/>
    </source>
</evidence>
<dbReference type="InterPro" id="IPR039426">
    <property type="entry name" value="TonB-dep_rcpt-like"/>
</dbReference>
<evidence type="ECO:0000313" key="17">
    <source>
        <dbReference type="Proteomes" id="UP000294963"/>
    </source>
</evidence>
<evidence type="ECO:0000256" key="6">
    <source>
        <dbReference type="ARBA" id="ARBA00023077"/>
    </source>
</evidence>
<evidence type="ECO:0000256" key="1">
    <source>
        <dbReference type="ARBA" id="ARBA00004571"/>
    </source>
</evidence>
<dbReference type="Proteomes" id="UP000294963">
    <property type="component" value="Unassembled WGS sequence"/>
</dbReference>
<evidence type="ECO:0000256" key="11">
    <source>
        <dbReference type="RuleBase" id="RU003357"/>
    </source>
</evidence>
<comment type="caution">
    <text evidence="16">The sequence shown here is derived from an EMBL/GenBank/DDBJ whole genome shotgun (WGS) entry which is preliminary data.</text>
</comment>
<evidence type="ECO:0000256" key="13">
    <source>
        <dbReference type="SAM" id="SignalP"/>
    </source>
</evidence>
<dbReference type="InterPro" id="IPR037066">
    <property type="entry name" value="Plug_dom_sf"/>
</dbReference>
<feature type="domain" description="TonB-dependent receptor-like beta-barrel" evidence="14">
    <location>
        <begin position="266"/>
        <end position="715"/>
    </location>
</feature>
<keyword evidence="13" id="KW-0732">Signal</keyword>